<proteinExistence type="predicted"/>
<dbReference type="InterPro" id="IPR012902">
    <property type="entry name" value="N_methyl_site"/>
</dbReference>
<evidence type="ECO:0000256" key="1">
    <source>
        <dbReference type="SAM" id="Phobius"/>
    </source>
</evidence>
<dbReference type="SUPFAM" id="SSF54523">
    <property type="entry name" value="Pili subunits"/>
    <property type="match status" value="1"/>
</dbReference>
<dbReference type="PROSITE" id="PS00409">
    <property type="entry name" value="PROKAR_NTER_METHYL"/>
    <property type="match status" value="1"/>
</dbReference>
<keyword evidence="1" id="KW-1133">Transmembrane helix</keyword>
<organism evidence="2 3">
    <name type="scientific">Vibrio panuliri</name>
    <dbReference type="NCBI Taxonomy" id="1381081"/>
    <lineage>
        <taxon>Bacteria</taxon>
        <taxon>Pseudomonadati</taxon>
        <taxon>Pseudomonadota</taxon>
        <taxon>Gammaproteobacteria</taxon>
        <taxon>Vibrionales</taxon>
        <taxon>Vibrionaceae</taxon>
        <taxon>Vibrio</taxon>
    </lineage>
</organism>
<dbReference type="NCBIfam" id="TIGR02532">
    <property type="entry name" value="IV_pilin_GFxxxE"/>
    <property type="match status" value="1"/>
</dbReference>
<dbReference type="EMBL" id="MJMJ01000012">
    <property type="protein sequence ID" value="OLQ90293.1"/>
    <property type="molecule type" value="Genomic_DNA"/>
</dbReference>
<name>A0A1Q9HJ00_9VIBR</name>
<keyword evidence="1" id="KW-0812">Transmembrane</keyword>
<dbReference type="Pfam" id="PF07963">
    <property type="entry name" value="N_methyl"/>
    <property type="match status" value="1"/>
</dbReference>
<accession>A0A1Q9HJ00</accession>
<dbReference type="AlphaFoldDB" id="A0A1Q9HJ00"/>
<dbReference type="Proteomes" id="UP000186313">
    <property type="component" value="Unassembled WGS sequence"/>
</dbReference>
<protein>
    <submittedName>
        <fullName evidence="2">MSHA biogenesis protein MshA</fullName>
    </submittedName>
</protein>
<dbReference type="Gene3D" id="3.30.700.10">
    <property type="entry name" value="Glycoprotein, Type 4 Pilin"/>
    <property type="match status" value="1"/>
</dbReference>
<evidence type="ECO:0000313" key="3">
    <source>
        <dbReference type="Proteomes" id="UP000186313"/>
    </source>
</evidence>
<reference evidence="2 3" key="1">
    <citation type="submission" date="2016-09" db="EMBL/GenBank/DDBJ databases">
        <title>Genomic Taxonomy of the Vibrionaceae.</title>
        <authorList>
            <person name="Gonzalez-Castillo A."/>
            <person name="Gomez-Gil B."/>
            <person name="Enciso-Ibarra K."/>
        </authorList>
    </citation>
    <scope>NUCLEOTIDE SEQUENCE [LARGE SCALE GENOMIC DNA]</scope>
    <source>
        <strain evidence="2 3">CAIM 703</strain>
    </source>
</reference>
<keyword evidence="1" id="KW-0472">Membrane</keyword>
<evidence type="ECO:0000313" key="2">
    <source>
        <dbReference type="EMBL" id="OLQ90293.1"/>
    </source>
</evidence>
<sequence>MKSIDQKGFTLIELVVVLIIVGIVAVVAAPRFMNLSTAARTASLDGVASAMESVINQVQAKSYIQGLVPEEKLPSGGNAQADYVIDFGIGSVEVDWGTLCPESEGEAADKLDMVDFLTLNLSSDMTFEYGNRHLVVGYDYPFESKDLDSAQLDTLPDGCYVIYDSFGRKNGSRCPAEGCVCTVRIVDTDC</sequence>
<feature type="transmembrane region" description="Helical" evidence="1">
    <location>
        <begin position="12"/>
        <end position="33"/>
    </location>
</feature>
<comment type="caution">
    <text evidence="2">The sequence shown here is derived from an EMBL/GenBank/DDBJ whole genome shotgun (WGS) entry which is preliminary data.</text>
</comment>
<dbReference type="STRING" id="1381081.BIY22_04660"/>
<dbReference type="InterPro" id="IPR045584">
    <property type="entry name" value="Pilin-like"/>
</dbReference>
<dbReference type="RefSeq" id="WP_075707756.1">
    <property type="nucleotide sequence ID" value="NZ_MJMJ01000012.1"/>
</dbReference>
<gene>
    <name evidence="2" type="ORF">BIY22_04660</name>
</gene>
<dbReference type="OrthoDB" id="5874092at2"/>